<sequence length="66" mass="7276">MGGRRGKGGRRRHLTPPALLSCFTSSQVAVPNPSVARWTGSTRQAEGDRGQVRVKKMKVRTRQMKG</sequence>
<dbReference type="AlphaFoldDB" id="A0AAE1U6Q3"/>
<organism evidence="2 3">
    <name type="scientific">Petrolisthes manimaculis</name>
    <dbReference type="NCBI Taxonomy" id="1843537"/>
    <lineage>
        <taxon>Eukaryota</taxon>
        <taxon>Metazoa</taxon>
        <taxon>Ecdysozoa</taxon>
        <taxon>Arthropoda</taxon>
        <taxon>Crustacea</taxon>
        <taxon>Multicrustacea</taxon>
        <taxon>Malacostraca</taxon>
        <taxon>Eumalacostraca</taxon>
        <taxon>Eucarida</taxon>
        <taxon>Decapoda</taxon>
        <taxon>Pleocyemata</taxon>
        <taxon>Anomura</taxon>
        <taxon>Galatheoidea</taxon>
        <taxon>Porcellanidae</taxon>
        <taxon>Petrolisthes</taxon>
    </lineage>
</organism>
<feature type="region of interest" description="Disordered" evidence="1">
    <location>
        <begin position="39"/>
        <end position="66"/>
    </location>
</feature>
<evidence type="ECO:0000256" key="1">
    <source>
        <dbReference type="SAM" id="MobiDB-lite"/>
    </source>
</evidence>
<comment type="caution">
    <text evidence="2">The sequence shown here is derived from an EMBL/GenBank/DDBJ whole genome shotgun (WGS) entry which is preliminary data.</text>
</comment>
<gene>
    <name evidence="2" type="ORF">Pmani_018419</name>
</gene>
<reference evidence="2" key="1">
    <citation type="submission" date="2023-11" db="EMBL/GenBank/DDBJ databases">
        <title>Genome assemblies of two species of porcelain crab, Petrolisthes cinctipes and Petrolisthes manimaculis (Anomura: Porcellanidae).</title>
        <authorList>
            <person name="Angst P."/>
        </authorList>
    </citation>
    <scope>NUCLEOTIDE SEQUENCE</scope>
    <source>
        <strain evidence="2">PB745_02</strain>
        <tissue evidence="2">Gill</tissue>
    </source>
</reference>
<keyword evidence="3" id="KW-1185">Reference proteome</keyword>
<dbReference type="Proteomes" id="UP001292094">
    <property type="component" value="Unassembled WGS sequence"/>
</dbReference>
<protein>
    <submittedName>
        <fullName evidence="2">Uncharacterized protein</fullName>
    </submittedName>
</protein>
<proteinExistence type="predicted"/>
<accession>A0AAE1U6Q3</accession>
<dbReference type="EMBL" id="JAWZYT010001688">
    <property type="protein sequence ID" value="KAK4309996.1"/>
    <property type="molecule type" value="Genomic_DNA"/>
</dbReference>
<name>A0AAE1U6Q3_9EUCA</name>
<evidence type="ECO:0000313" key="2">
    <source>
        <dbReference type="EMBL" id="KAK4309996.1"/>
    </source>
</evidence>
<evidence type="ECO:0000313" key="3">
    <source>
        <dbReference type="Proteomes" id="UP001292094"/>
    </source>
</evidence>
<feature type="compositionally biased region" description="Basic residues" evidence="1">
    <location>
        <begin position="52"/>
        <end position="66"/>
    </location>
</feature>